<dbReference type="GO" id="GO:0042448">
    <property type="term" value="P:progesterone metabolic process"/>
    <property type="evidence" value="ECO:0007669"/>
    <property type="project" value="TreeGrafter"/>
</dbReference>
<keyword evidence="7" id="KW-0560">Oxidoreductase</keyword>
<evidence type="ECO:0000256" key="8">
    <source>
        <dbReference type="ARBA" id="ARBA00023004"/>
    </source>
</evidence>
<evidence type="ECO:0000313" key="14">
    <source>
        <dbReference type="EMBL" id="KAG2465636.1"/>
    </source>
</evidence>
<evidence type="ECO:0000256" key="6">
    <source>
        <dbReference type="ARBA" id="ARBA00022837"/>
    </source>
</evidence>
<dbReference type="InterPro" id="IPR001128">
    <property type="entry name" value="Cyt_P450"/>
</dbReference>
<dbReference type="InterPro" id="IPR018502">
    <property type="entry name" value="Annexin_repeat"/>
</dbReference>
<feature type="non-terminal residue" evidence="14">
    <location>
        <position position="593"/>
    </location>
</feature>
<evidence type="ECO:0000256" key="1">
    <source>
        <dbReference type="ARBA" id="ARBA00007831"/>
    </source>
</evidence>
<dbReference type="PANTHER" id="PTHR24289">
    <property type="entry name" value="STEROID 17-ALPHA-HYDROXYLASE/17,20 LYASE"/>
    <property type="match status" value="1"/>
</dbReference>
<comment type="similarity">
    <text evidence="2">Belongs to the cytochrome P450 family.</text>
</comment>
<dbReference type="Pfam" id="PF00191">
    <property type="entry name" value="Annexin"/>
    <property type="match status" value="3"/>
</dbReference>
<reference evidence="14 15" key="1">
    <citation type="journal article" date="2021" name="Cell">
        <title>Tracing the genetic footprints of vertebrate landing in non-teleost ray-finned fishes.</title>
        <authorList>
            <person name="Bi X."/>
            <person name="Wang K."/>
            <person name="Yang L."/>
            <person name="Pan H."/>
            <person name="Jiang H."/>
            <person name="Wei Q."/>
            <person name="Fang M."/>
            <person name="Yu H."/>
            <person name="Zhu C."/>
            <person name="Cai Y."/>
            <person name="He Y."/>
            <person name="Gan X."/>
            <person name="Zeng H."/>
            <person name="Yu D."/>
            <person name="Zhu Y."/>
            <person name="Jiang H."/>
            <person name="Qiu Q."/>
            <person name="Yang H."/>
            <person name="Zhang Y.E."/>
            <person name="Wang W."/>
            <person name="Zhu M."/>
            <person name="He S."/>
            <person name="Zhang G."/>
        </authorList>
    </citation>
    <scope>NUCLEOTIDE SEQUENCE [LARGE SCALE GENOMIC DNA]</scope>
    <source>
        <strain evidence="14">Bchr_013</strain>
    </source>
</reference>
<dbReference type="InterPro" id="IPR001464">
    <property type="entry name" value="Annexin"/>
</dbReference>
<keyword evidence="11 12" id="KW-0111">Calcium/phospholipid-binding</keyword>
<evidence type="ECO:0000256" key="2">
    <source>
        <dbReference type="ARBA" id="ARBA00010617"/>
    </source>
</evidence>
<dbReference type="SUPFAM" id="SSF48264">
    <property type="entry name" value="Cytochrome P450"/>
    <property type="match status" value="1"/>
</dbReference>
<dbReference type="GO" id="GO:0020037">
    <property type="term" value="F:heme binding"/>
    <property type="evidence" value="ECO:0007669"/>
    <property type="project" value="InterPro"/>
</dbReference>
<dbReference type="Gene3D" id="1.10.630.10">
    <property type="entry name" value="Cytochrome P450"/>
    <property type="match status" value="1"/>
</dbReference>
<dbReference type="EMBL" id="JAATIS010001721">
    <property type="protein sequence ID" value="KAG2465636.1"/>
    <property type="molecule type" value="Genomic_DNA"/>
</dbReference>
<dbReference type="Gene3D" id="1.10.220.10">
    <property type="entry name" value="Annexin"/>
    <property type="match status" value="2"/>
</dbReference>
<dbReference type="InterPro" id="IPR018252">
    <property type="entry name" value="Annexin_repeat_CS"/>
</dbReference>
<feature type="non-terminal residue" evidence="14">
    <location>
        <position position="1"/>
    </location>
</feature>
<keyword evidence="8" id="KW-0408">Iron</keyword>
<name>A0A8X7XCG9_POLSE</name>
<evidence type="ECO:0000256" key="7">
    <source>
        <dbReference type="ARBA" id="ARBA00023002"/>
    </source>
</evidence>
<dbReference type="AlphaFoldDB" id="A0A8X7XCG9"/>
<keyword evidence="9" id="KW-0503">Monooxygenase</keyword>
<keyword evidence="15" id="KW-1185">Reference proteome</keyword>
<evidence type="ECO:0000256" key="13">
    <source>
        <dbReference type="SAM" id="MobiDB-lite"/>
    </source>
</evidence>
<feature type="compositionally biased region" description="Polar residues" evidence="13">
    <location>
        <begin position="558"/>
        <end position="568"/>
    </location>
</feature>
<dbReference type="InterPro" id="IPR037104">
    <property type="entry name" value="Annexin_sf"/>
</dbReference>
<evidence type="ECO:0000256" key="4">
    <source>
        <dbReference type="ARBA" id="ARBA00022723"/>
    </source>
</evidence>
<comment type="domain">
    <text evidence="12">A pair of annexin repeats may form one binding site for calcium and phospholipid.</text>
</comment>
<dbReference type="Pfam" id="PF00067">
    <property type="entry name" value="p450"/>
    <property type="match status" value="1"/>
</dbReference>
<keyword evidence="3" id="KW-0349">Heme</keyword>
<proteinExistence type="inferred from homology"/>
<organism evidence="14 15">
    <name type="scientific">Polypterus senegalus</name>
    <name type="common">Senegal bichir</name>
    <dbReference type="NCBI Taxonomy" id="55291"/>
    <lineage>
        <taxon>Eukaryota</taxon>
        <taxon>Metazoa</taxon>
        <taxon>Chordata</taxon>
        <taxon>Craniata</taxon>
        <taxon>Vertebrata</taxon>
        <taxon>Euteleostomi</taxon>
        <taxon>Actinopterygii</taxon>
        <taxon>Polypteriformes</taxon>
        <taxon>Polypteridae</taxon>
        <taxon>Polypterus</taxon>
    </lineage>
</organism>
<dbReference type="PANTHER" id="PTHR24289:SF22">
    <property type="entry name" value="CYTOCHROME P450 1A"/>
    <property type="match status" value="1"/>
</dbReference>
<dbReference type="GO" id="GO:0042446">
    <property type="term" value="P:hormone biosynthetic process"/>
    <property type="evidence" value="ECO:0007669"/>
    <property type="project" value="TreeGrafter"/>
</dbReference>
<evidence type="ECO:0000256" key="12">
    <source>
        <dbReference type="RuleBase" id="RU003540"/>
    </source>
</evidence>
<dbReference type="FunFam" id="1.10.220.10:FF:000007">
    <property type="entry name" value="Annexin"/>
    <property type="match status" value="1"/>
</dbReference>
<comment type="caution">
    <text evidence="14">The sequence shown here is derived from an EMBL/GenBank/DDBJ whole genome shotgun (WGS) entry which is preliminary data.</text>
</comment>
<feature type="region of interest" description="Disordered" evidence="13">
    <location>
        <begin position="524"/>
        <end position="593"/>
    </location>
</feature>
<evidence type="ECO:0000256" key="3">
    <source>
        <dbReference type="ARBA" id="ARBA00022617"/>
    </source>
</evidence>
<dbReference type="GO" id="GO:0005509">
    <property type="term" value="F:calcium ion binding"/>
    <property type="evidence" value="ECO:0007669"/>
    <property type="project" value="InterPro"/>
</dbReference>
<protein>
    <recommendedName>
        <fullName evidence="12">Annexin</fullName>
    </recommendedName>
</protein>
<dbReference type="PROSITE" id="PS00223">
    <property type="entry name" value="ANNEXIN_1"/>
    <property type="match status" value="2"/>
</dbReference>
<dbReference type="GO" id="GO:0005506">
    <property type="term" value="F:iron ion binding"/>
    <property type="evidence" value="ECO:0007669"/>
    <property type="project" value="InterPro"/>
</dbReference>
<keyword evidence="5 12" id="KW-0677">Repeat</keyword>
<evidence type="ECO:0000256" key="11">
    <source>
        <dbReference type="ARBA" id="ARBA00023302"/>
    </source>
</evidence>
<dbReference type="GO" id="GO:0005544">
    <property type="term" value="F:calcium-dependent phospholipid binding"/>
    <property type="evidence" value="ECO:0007669"/>
    <property type="project" value="UniProtKB-KW"/>
</dbReference>
<accession>A0A8X7XCG9</accession>
<dbReference type="PROSITE" id="PS51897">
    <property type="entry name" value="ANNEXIN_2"/>
    <property type="match status" value="3"/>
</dbReference>
<dbReference type="SUPFAM" id="SSF47874">
    <property type="entry name" value="Annexin"/>
    <property type="match status" value="1"/>
</dbReference>
<gene>
    <name evidence="14" type="primary">Anxa1</name>
    <name evidence="14" type="ORF">GTO96_0016416</name>
</gene>
<dbReference type="SMART" id="SM00335">
    <property type="entry name" value="ANX"/>
    <property type="match status" value="3"/>
</dbReference>
<evidence type="ECO:0000256" key="9">
    <source>
        <dbReference type="ARBA" id="ARBA00023033"/>
    </source>
</evidence>
<dbReference type="InterPro" id="IPR036396">
    <property type="entry name" value="Cyt_P450_sf"/>
</dbReference>
<evidence type="ECO:0000313" key="15">
    <source>
        <dbReference type="Proteomes" id="UP000886611"/>
    </source>
</evidence>
<dbReference type="FunFam" id="1.10.220.10:FF:000003">
    <property type="entry name" value="Annexin"/>
    <property type="match status" value="1"/>
</dbReference>
<dbReference type="Proteomes" id="UP000886611">
    <property type="component" value="Unassembled WGS sequence"/>
</dbReference>
<evidence type="ECO:0000256" key="10">
    <source>
        <dbReference type="ARBA" id="ARBA00023216"/>
    </source>
</evidence>
<keyword evidence="6 12" id="KW-0106">Calcium</keyword>
<comment type="similarity">
    <text evidence="1 12">Belongs to the annexin family.</text>
</comment>
<keyword evidence="10 12" id="KW-0041">Annexin</keyword>
<evidence type="ECO:0000256" key="5">
    <source>
        <dbReference type="ARBA" id="ARBA00022737"/>
    </source>
</evidence>
<keyword evidence="4" id="KW-0479">Metal-binding</keyword>
<dbReference type="GO" id="GO:0004508">
    <property type="term" value="F:steroid 17-alpha-monooxygenase activity"/>
    <property type="evidence" value="ECO:0007669"/>
    <property type="project" value="TreeGrafter"/>
</dbReference>
<sequence>MFYISEVTVAFITFLLLFLFVKRQRNRIKLPGPWGLPVIGNILQLGTLPHLTLAKMRKSYGNVFQIHLGTKSVVVVSGYEMIKTVLVTQGKCFANRPDFYFLSLIGNGESFTFSLKYGESWKLLRKILGNALRSFSQEKAKNSTFSCLLEEHVSTEAVELAKDFENCSKDNNYFNGRGLISCAVANVVCALCFGKRYEHDDKDFHSLIEINSELQTASGSVSLLDFIPILHYFPSATLKAVHKFISNLNNYFERSIQEHYDTYDVPSAHGPTVKPYPNFNANTDAALLDKAIKVKGVDENTIIEIMAKRSNTQRQQTKAAYQQATGKPLDAALKSALSGHLEDVVLGLLKTPAQYDAYLLKHSMKGLGTDEDTLIEILASRTNREIQEICSVYKEEYKTDLDKDITSDTSGDFRTALLSLSKGSRTETLSVDEDLADKDARGSGTRDKILIRIMISRSEVDLEDIKVEYRKKYGKTLYQDIADSHKPRHSDSSLSLSNAMIRASINSTKITASSAKSRSVNLFSPADVPQPLDPTRSKKLPLTNPRINWEKHRGPASTLHSTHSTSIQAGHDIQQPRGDPANPQDVPQDSSIN</sequence>
<dbReference type="PRINTS" id="PR00196">
    <property type="entry name" value="ANNEXIN"/>
</dbReference>